<comment type="caution">
    <text evidence="2">The sequence shown here is derived from an EMBL/GenBank/DDBJ whole genome shotgun (WGS) entry which is preliminary data.</text>
</comment>
<accession>M0M1W7</accession>
<feature type="region of interest" description="Disordered" evidence="1">
    <location>
        <begin position="1"/>
        <end position="23"/>
    </location>
</feature>
<dbReference type="Proteomes" id="UP000011566">
    <property type="component" value="Unassembled WGS sequence"/>
</dbReference>
<dbReference type="eggNOG" id="arCOG03067">
    <property type="taxonomic scope" value="Archaea"/>
</dbReference>
<gene>
    <name evidence="2" type="ORF">C447_09242</name>
</gene>
<name>M0M1W7_9EURY</name>
<dbReference type="AlphaFoldDB" id="M0M1W7"/>
<evidence type="ECO:0000313" key="2">
    <source>
        <dbReference type="EMBL" id="EMA38569.1"/>
    </source>
</evidence>
<protein>
    <submittedName>
        <fullName evidence="2">IclR-like transcriptional regulator</fullName>
    </submittedName>
</protein>
<feature type="compositionally biased region" description="Polar residues" evidence="1">
    <location>
        <begin position="14"/>
        <end position="23"/>
    </location>
</feature>
<dbReference type="PATRIC" id="fig|1132509.6.peg.2086"/>
<evidence type="ECO:0000313" key="3">
    <source>
        <dbReference type="Proteomes" id="UP000011566"/>
    </source>
</evidence>
<evidence type="ECO:0000256" key="1">
    <source>
        <dbReference type="SAM" id="MobiDB-lite"/>
    </source>
</evidence>
<dbReference type="InterPro" id="IPR036390">
    <property type="entry name" value="WH_DNA-bd_sf"/>
</dbReference>
<dbReference type="EMBL" id="AOMB01000029">
    <property type="protein sequence ID" value="EMA38569.1"/>
    <property type="molecule type" value="Genomic_DNA"/>
</dbReference>
<dbReference type="OrthoDB" id="10985at2157"/>
<sequence>MSQSGTTAAFADRSSPSTDATTVVSTEDTIQSLLNAVHTPDCRAILAATGDDALSASEIAEECDLPPSSVYRKLGLLTETGLLEERTRVRSSGHHTSEYVRVGGDLVVSIARDGAIELTVRHPRPEHRSSIATETGPSR</sequence>
<dbReference type="Gene3D" id="1.10.10.10">
    <property type="entry name" value="Winged helix-like DNA-binding domain superfamily/Winged helix DNA-binding domain"/>
    <property type="match status" value="1"/>
</dbReference>
<dbReference type="Pfam" id="PF12840">
    <property type="entry name" value="HTH_20"/>
    <property type="match status" value="1"/>
</dbReference>
<reference evidence="2 3" key="1">
    <citation type="journal article" date="2014" name="PLoS Genet.">
        <title>Phylogenetically driven sequencing of extremely halophilic archaea reveals strategies for static and dynamic osmo-response.</title>
        <authorList>
            <person name="Becker E.A."/>
            <person name="Seitzer P.M."/>
            <person name="Tritt A."/>
            <person name="Larsen D."/>
            <person name="Krusor M."/>
            <person name="Yao A.I."/>
            <person name="Wu D."/>
            <person name="Madern D."/>
            <person name="Eisen J.A."/>
            <person name="Darling A.E."/>
            <person name="Facciotti M.T."/>
        </authorList>
    </citation>
    <scope>NUCLEOTIDE SEQUENCE [LARGE SCALE GENOMIC DNA]</scope>
    <source>
        <strain evidence="2 3">100A6</strain>
    </source>
</reference>
<organism evidence="2 3">
    <name type="scientific">Halococcus hamelinensis 100A6</name>
    <dbReference type="NCBI Taxonomy" id="1132509"/>
    <lineage>
        <taxon>Archaea</taxon>
        <taxon>Methanobacteriati</taxon>
        <taxon>Methanobacteriota</taxon>
        <taxon>Stenosarchaea group</taxon>
        <taxon>Halobacteria</taxon>
        <taxon>Halobacteriales</taxon>
        <taxon>Halococcaceae</taxon>
        <taxon>Halococcus</taxon>
    </lineage>
</organism>
<dbReference type="RefSeq" id="WP_007693176.1">
    <property type="nucleotide sequence ID" value="NZ_AJRK01000426.1"/>
</dbReference>
<dbReference type="InterPro" id="IPR036388">
    <property type="entry name" value="WH-like_DNA-bd_sf"/>
</dbReference>
<dbReference type="SUPFAM" id="SSF46785">
    <property type="entry name" value="Winged helix' DNA-binding domain"/>
    <property type="match status" value="1"/>
</dbReference>
<keyword evidence="3" id="KW-1185">Reference proteome</keyword>
<proteinExistence type="predicted"/>